<evidence type="ECO:0000256" key="1">
    <source>
        <dbReference type="ARBA" id="ARBA00004127"/>
    </source>
</evidence>
<proteinExistence type="predicted"/>
<evidence type="ECO:0000313" key="7">
    <source>
        <dbReference type="EMBL" id="PSR29814.1"/>
    </source>
</evidence>
<feature type="region of interest" description="Disordered" evidence="5">
    <location>
        <begin position="1"/>
        <end position="21"/>
    </location>
</feature>
<accession>A0A1R0IQQ5</accession>
<keyword evidence="2 6" id="KW-0812">Transmembrane</keyword>
<reference evidence="7 8" key="1">
    <citation type="journal article" date="2014" name="BMC Genomics">
        <title>Comparison of environmental and isolate Sulfobacillus genomes reveals diverse carbon, sulfur, nitrogen, and hydrogen metabolisms.</title>
        <authorList>
            <person name="Justice N.B."/>
            <person name="Norman A."/>
            <person name="Brown C.T."/>
            <person name="Singh A."/>
            <person name="Thomas B.C."/>
            <person name="Banfield J.F."/>
        </authorList>
    </citation>
    <scope>NUCLEOTIDE SEQUENCE [LARGE SCALE GENOMIC DNA]</scope>
    <source>
        <strain evidence="7">AMDSBA5</strain>
    </source>
</reference>
<evidence type="ECO:0000256" key="3">
    <source>
        <dbReference type="ARBA" id="ARBA00022989"/>
    </source>
</evidence>
<keyword evidence="4 6" id="KW-0472">Membrane</keyword>
<feature type="compositionally biased region" description="Polar residues" evidence="5">
    <location>
        <begin position="1"/>
        <end position="20"/>
    </location>
</feature>
<evidence type="ECO:0000256" key="4">
    <source>
        <dbReference type="ARBA" id="ARBA00023136"/>
    </source>
</evidence>
<evidence type="ECO:0000256" key="5">
    <source>
        <dbReference type="SAM" id="MobiDB-lite"/>
    </source>
</evidence>
<dbReference type="GO" id="GO:0030026">
    <property type="term" value="P:intracellular manganese ion homeostasis"/>
    <property type="evidence" value="ECO:0007669"/>
    <property type="project" value="InterPro"/>
</dbReference>
<evidence type="ECO:0000313" key="8">
    <source>
        <dbReference type="Proteomes" id="UP000242705"/>
    </source>
</evidence>
<evidence type="ECO:0000256" key="6">
    <source>
        <dbReference type="SAM" id="Phobius"/>
    </source>
</evidence>
<feature type="transmembrane region" description="Helical" evidence="6">
    <location>
        <begin position="227"/>
        <end position="248"/>
    </location>
</feature>
<evidence type="ECO:0000256" key="2">
    <source>
        <dbReference type="ARBA" id="ARBA00022692"/>
    </source>
</evidence>
<sequence length="250" mass="26475">MSTTSQGNRIKSPRSESNGETPKYHWNLQVLLREAIFGVNDGLVATIGLVSGEALSHQSHGSIVIAGLSSVGAAMVSMSVGSYLATVSQNDWVHQQIKEQQADIQNHPHQEAQEVTELLEDIGIPDRSIAQIRKDIISSRPRWLKFMVREALGVHPNHQETPLANAVTMAIAVMVGSSPPILPFLLPLPTLTARDLAWALSLLAALTVGAIKGRLTGSSMVLSSLQFGILASLSAAVGAGIGWALGLLGA</sequence>
<dbReference type="EMBL" id="PXYX01000001">
    <property type="protein sequence ID" value="PSR29814.1"/>
    <property type="molecule type" value="Genomic_DNA"/>
</dbReference>
<feature type="transmembrane region" description="Helical" evidence="6">
    <location>
        <begin position="196"/>
        <end position="215"/>
    </location>
</feature>
<gene>
    <name evidence="7" type="ORF">C7B47_00445</name>
</gene>
<keyword evidence="3 6" id="KW-1133">Transmembrane helix</keyword>
<dbReference type="PANTHER" id="PTHR31851">
    <property type="entry name" value="FE(2+)/MN(2+) TRANSPORTER PCL1"/>
    <property type="match status" value="1"/>
</dbReference>
<dbReference type="InterPro" id="IPR008217">
    <property type="entry name" value="Ccc1_fam"/>
</dbReference>
<dbReference type="RefSeq" id="WP_076007125.1">
    <property type="nucleotide sequence ID" value="NZ_MDZD01000018.1"/>
</dbReference>
<dbReference type="Proteomes" id="UP000242705">
    <property type="component" value="Unassembled WGS sequence"/>
</dbReference>
<dbReference type="GO" id="GO:0005384">
    <property type="term" value="F:manganese ion transmembrane transporter activity"/>
    <property type="evidence" value="ECO:0007669"/>
    <property type="project" value="InterPro"/>
</dbReference>
<dbReference type="Pfam" id="PF01988">
    <property type="entry name" value="VIT1"/>
    <property type="match status" value="1"/>
</dbReference>
<comment type="caution">
    <text evidence="7">The sequence shown here is derived from an EMBL/GenBank/DDBJ whole genome shotgun (WGS) entry which is preliminary data.</text>
</comment>
<organism evidence="7 8">
    <name type="scientific">Sulfobacillus thermosulfidooxidans</name>
    <dbReference type="NCBI Taxonomy" id="28034"/>
    <lineage>
        <taxon>Bacteria</taxon>
        <taxon>Bacillati</taxon>
        <taxon>Bacillota</taxon>
        <taxon>Clostridia</taxon>
        <taxon>Eubacteriales</taxon>
        <taxon>Clostridiales Family XVII. Incertae Sedis</taxon>
        <taxon>Sulfobacillus</taxon>
    </lineage>
</organism>
<dbReference type="GO" id="GO:0012505">
    <property type="term" value="C:endomembrane system"/>
    <property type="evidence" value="ECO:0007669"/>
    <property type="project" value="UniProtKB-SubCell"/>
</dbReference>
<comment type="subcellular location">
    <subcellularLocation>
        <location evidence="1">Endomembrane system</location>
        <topology evidence="1">Multi-pass membrane protein</topology>
    </subcellularLocation>
</comment>
<feature type="transmembrane region" description="Helical" evidence="6">
    <location>
        <begin position="163"/>
        <end position="184"/>
    </location>
</feature>
<protein>
    <submittedName>
        <fullName evidence="7">Iron transporter</fullName>
    </submittedName>
</protein>
<dbReference type="AlphaFoldDB" id="A0A1R0IQQ5"/>
<name>A0A1R0IQQ5_SULTH</name>